<evidence type="ECO:0000256" key="4">
    <source>
        <dbReference type="ARBA" id="ARBA00012362"/>
    </source>
</evidence>
<keyword evidence="8" id="KW-0057">Aromatic amino acid biosynthesis</keyword>
<dbReference type="PANTHER" id="PTHR22854:SF2">
    <property type="entry name" value="INDOLE-3-GLYCEROL-PHOSPHATE SYNTHASE"/>
    <property type="match status" value="1"/>
</dbReference>
<comment type="catalytic activity">
    <reaction evidence="1">
        <text>1-(2-carboxyphenylamino)-1-deoxy-D-ribulose 5-phosphate + H(+) = (1S,2R)-1-C-(indol-3-yl)glycerol 3-phosphate + CO2 + H2O</text>
        <dbReference type="Rhea" id="RHEA:23476"/>
        <dbReference type="ChEBI" id="CHEBI:15377"/>
        <dbReference type="ChEBI" id="CHEBI:15378"/>
        <dbReference type="ChEBI" id="CHEBI:16526"/>
        <dbReference type="ChEBI" id="CHEBI:58613"/>
        <dbReference type="ChEBI" id="CHEBI:58866"/>
        <dbReference type="EC" id="4.1.1.48"/>
    </reaction>
</comment>
<comment type="pathway">
    <text evidence="2">Amino-acid biosynthesis; L-tryptophan biosynthesis; L-tryptophan from chorismate: step 4/5.</text>
</comment>
<dbReference type="InterPro" id="IPR013785">
    <property type="entry name" value="Aldolase_TIM"/>
</dbReference>
<comment type="similarity">
    <text evidence="3">Belongs to the TrpC family.</text>
</comment>
<dbReference type="GO" id="GO:0000162">
    <property type="term" value="P:L-tryptophan biosynthetic process"/>
    <property type="evidence" value="ECO:0007669"/>
    <property type="project" value="UniProtKB-KW"/>
</dbReference>
<dbReference type="Proteomes" id="UP000617426">
    <property type="component" value="Unassembled WGS sequence"/>
</dbReference>
<dbReference type="FunFam" id="3.20.20.70:FF:000024">
    <property type="entry name" value="Indole-3-glycerol phosphate synthase"/>
    <property type="match status" value="1"/>
</dbReference>
<keyword evidence="5" id="KW-0028">Amino-acid biosynthesis</keyword>
<dbReference type="RefSeq" id="WP_184452663.1">
    <property type="nucleotide sequence ID" value="NZ_JACHMK010000001.1"/>
</dbReference>
<dbReference type="GO" id="GO:0004640">
    <property type="term" value="F:phosphoribosylanthranilate isomerase activity"/>
    <property type="evidence" value="ECO:0007669"/>
    <property type="project" value="TreeGrafter"/>
</dbReference>
<dbReference type="InterPro" id="IPR045186">
    <property type="entry name" value="Indole-3-glycerol_P_synth"/>
</dbReference>
<evidence type="ECO:0000256" key="2">
    <source>
        <dbReference type="ARBA" id="ARBA00004696"/>
    </source>
</evidence>
<proteinExistence type="inferred from homology"/>
<dbReference type="CDD" id="cd00331">
    <property type="entry name" value="IGPS"/>
    <property type="match status" value="1"/>
</dbReference>
<evidence type="ECO:0000259" key="10">
    <source>
        <dbReference type="Pfam" id="PF00218"/>
    </source>
</evidence>
<dbReference type="PANTHER" id="PTHR22854">
    <property type="entry name" value="TRYPTOPHAN BIOSYNTHESIS PROTEIN"/>
    <property type="match status" value="1"/>
</dbReference>
<evidence type="ECO:0000256" key="3">
    <source>
        <dbReference type="ARBA" id="ARBA00008737"/>
    </source>
</evidence>
<protein>
    <recommendedName>
        <fullName evidence="4">indole-3-glycerol-phosphate synthase</fullName>
        <ecNumber evidence="4">4.1.1.48</ecNumber>
    </recommendedName>
</protein>
<sequence>MNVLDEIIAGVVDDLKKRESEVALSDVKRRAQKAPDAHDALALLREREGAVAIIGEIKRATPMIGPLARIDDPGALAAAYEAGGASAISVCTESRHFLGSLKDLDAVRAAVDIPVICKDFIVTSYQIHEARAHGADLVLLMTQALDQPALVSLLERAHSLGMHALVEVHSRLEVLRALDAGAKIIAVNACDLTTMDVDRDVIEQVIDIIPSDVVAVAESGVRGPHDVFEYAKWGADAVLVGEALVTSRDPQACLSDMVSAGSHPALRTDRKERVRWALEGDAERRPHGSKPPGT</sequence>
<keyword evidence="6" id="KW-0210">Decarboxylase</keyword>
<keyword evidence="7" id="KW-0822">Tryptophan biosynthesis</keyword>
<evidence type="ECO:0000256" key="6">
    <source>
        <dbReference type="ARBA" id="ARBA00022793"/>
    </source>
</evidence>
<name>A0A923E2E1_9ACTO</name>
<reference evidence="11" key="1">
    <citation type="submission" date="2020-08" db="EMBL/GenBank/DDBJ databases">
        <title>Sequencing the genomes of 1000 actinobacteria strains.</title>
        <authorList>
            <person name="Klenk H.-P."/>
        </authorList>
    </citation>
    <scope>NUCLEOTIDE SEQUENCE</scope>
    <source>
        <strain evidence="11">DSM 10695</strain>
    </source>
</reference>
<gene>
    <name evidence="11" type="ORF">HD592_001286</name>
</gene>
<dbReference type="EC" id="4.1.1.48" evidence="4"/>
<comment type="caution">
    <text evidence="11">The sequence shown here is derived from an EMBL/GenBank/DDBJ whole genome shotgun (WGS) entry which is preliminary data.</text>
</comment>
<dbReference type="GO" id="GO:0004425">
    <property type="term" value="F:indole-3-glycerol-phosphate synthase activity"/>
    <property type="evidence" value="ECO:0007669"/>
    <property type="project" value="UniProtKB-EC"/>
</dbReference>
<evidence type="ECO:0000256" key="7">
    <source>
        <dbReference type="ARBA" id="ARBA00022822"/>
    </source>
</evidence>
<feature type="domain" description="Indole-3-glycerol phosphate synthase" evidence="10">
    <location>
        <begin position="4"/>
        <end position="254"/>
    </location>
</feature>
<evidence type="ECO:0000256" key="5">
    <source>
        <dbReference type="ARBA" id="ARBA00022605"/>
    </source>
</evidence>
<dbReference type="NCBIfam" id="NF001369">
    <property type="entry name" value="PRK00278.1-1"/>
    <property type="match status" value="1"/>
</dbReference>
<evidence type="ECO:0000256" key="1">
    <source>
        <dbReference type="ARBA" id="ARBA00001633"/>
    </source>
</evidence>
<dbReference type="InterPro" id="IPR011060">
    <property type="entry name" value="RibuloseP-bd_barrel"/>
</dbReference>
<dbReference type="Gene3D" id="3.20.20.70">
    <property type="entry name" value="Aldolase class I"/>
    <property type="match status" value="1"/>
</dbReference>
<evidence type="ECO:0000256" key="8">
    <source>
        <dbReference type="ARBA" id="ARBA00023141"/>
    </source>
</evidence>
<dbReference type="SUPFAM" id="SSF51366">
    <property type="entry name" value="Ribulose-phoshate binding barrel"/>
    <property type="match status" value="1"/>
</dbReference>
<accession>A0A923E2E1</accession>
<dbReference type="GeneID" id="85979483"/>
<dbReference type="Pfam" id="PF00218">
    <property type="entry name" value="IGPS"/>
    <property type="match status" value="1"/>
</dbReference>
<keyword evidence="9 11" id="KW-0456">Lyase</keyword>
<evidence type="ECO:0000256" key="9">
    <source>
        <dbReference type="ARBA" id="ARBA00023239"/>
    </source>
</evidence>
<dbReference type="EMBL" id="JACHMK010000001">
    <property type="protein sequence ID" value="MBB6334721.1"/>
    <property type="molecule type" value="Genomic_DNA"/>
</dbReference>
<dbReference type="AlphaFoldDB" id="A0A923E2E1"/>
<organism evidence="11 12">
    <name type="scientific">Schaalia hyovaginalis</name>
    <dbReference type="NCBI Taxonomy" id="29316"/>
    <lineage>
        <taxon>Bacteria</taxon>
        <taxon>Bacillati</taxon>
        <taxon>Actinomycetota</taxon>
        <taxon>Actinomycetes</taxon>
        <taxon>Actinomycetales</taxon>
        <taxon>Actinomycetaceae</taxon>
        <taxon>Schaalia</taxon>
    </lineage>
</organism>
<keyword evidence="12" id="KW-1185">Reference proteome</keyword>
<evidence type="ECO:0000313" key="11">
    <source>
        <dbReference type="EMBL" id="MBB6334721.1"/>
    </source>
</evidence>
<dbReference type="InterPro" id="IPR013798">
    <property type="entry name" value="Indole-3-glycerol_P_synth_dom"/>
</dbReference>
<evidence type="ECO:0000313" key="12">
    <source>
        <dbReference type="Proteomes" id="UP000617426"/>
    </source>
</evidence>